<organism evidence="2 3">
    <name type="scientific">Romanomermis culicivorax</name>
    <name type="common">Nematode worm</name>
    <dbReference type="NCBI Taxonomy" id="13658"/>
    <lineage>
        <taxon>Eukaryota</taxon>
        <taxon>Metazoa</taxon>
        <taxon>Ecdysozoa</taxon>
        <taxon>Nematoda</taxon>
        <taxon>Enoplea</taxon>
        <taxon>Dorylaimia</taxon>
        <taxon>Mermithida</taxon>
        <taxon>Mermithoidea</taxon>
        <taxon>Mermithidae</taxon>
        <taxon>Romanomermis</taxon>
    </lineage>
</organism>
<evidence type="ECO:0000256" key="1">
    <source>
        <dbReference type="SAM" id="Phobius"/>
    </source>
</evidence>
<dbReference type="WBParaSite" id="nRc.2.0.1.t45468-RA">
    <property type="protein sequence ID" value="nRc.2.0.1.t45468-RA"/>
    <property type="gene ID" value="nRc.2.0.1.g45468"/>
</dbReference>
<dbReference type="Proteomes" id="UP000887565">
    <property type="component" value="Unplaced"/>
</dbReference>
<name>A0A915L324_ROMCU</name>
<feature type="transmembrane region" description="Helical" evidence="1">
    <location>
        <begin position="142"/>
        <end position="159"/>
    </location>
</feature>
<sequence length="160" mass="18512">MMISGERSDEKSSLYVYSLGNYTCIVAIQVFLTLPSKIEIVRREASLTLQKMCMKLRNTFSLTFLADDANVNHIMINVFILFVAMIIIGVCVLVIRYKKSKFRRFDKTASLTISPSKFDKKSAKYKSSYSVKHNRLKYQRQADVIFRFMISVLPFVILLN</sequence>
<feature type="transmembrane region" description="Helical" evidence="1">
    <location>
        <begin position="74"/>
        <end position="95"/>
    </location>
</feature>
<protein>
    <submittedName>
        <fullName evidence="3">Uncharacterized protein</fullName>
    </submittedName>
</protein>
<evidence type="ECO:0000313" key="2">
    <source>
        <dbReference type="Proteomes" id="UP000887565"/>
    </source>
</evidence>
<reference evidence="3" key="1">
    <citation type="submission" date="2022-11" db="UniProtKB">
        <authorList>
            <consortium name="WormBaseParasite"/>
        </authorList>
    </citation>
    <scope>IDENTIFICATION</scope>
</reference>
<keyword evidence="1" id="KW-1133">Transmembrane helix</keyword>
<accession>A0A915L324</accession>
<evidence type="ECO:0000313" key="3">
    <source>
        <dbReference type="WBParaSite" id="nRc.2.0.1.t45468-RA"/>
    </source>
</evidence>
<proteinExistence type="predicted"/>
<dbReference type="AlphaFoldDB" id="A0A915L324"/>
<keyword evidence="2" id="KW-1185">Reference proteome</keyword>
<keyword evidence="1" id="KW-0472">Membrane</keyword>
<keyword evidence="1" id="KW-0812">Transmembrane</keyword>
<feature type="transmembrane region" description="Helical" evidence="1">
    <location>
        <begin position="12"/>
        <end position="32"/>
    </location>
</feature>